<dbReference type="Proteomes" id="UP000054560">
    <property type="component" value="Unassembled WGS sequence"/>
</dbReference>
<name>A0A0L0FFM7_9EUKA</name>
<protein>
    <submittedName>
        <fullName evidence="2">Uncharacterized protein</fullName>
    </submittedName>
</protein>
<keyword evidence="3" id="KW-1185">Reference proteome</keyword>
<proteinExistence type="predicted"/>
<evidence type="ECO:0000256" key="1">
    <source>
        <dbReference type="SAM" id="MobiDB-lite"/>
    </source>
</evidence>
<evidence type="ECO:0000313" key="3">
    <source>
        <dbReference type="Proteomes" id="UP000054560"/>
    </source>
</evidence>
<evidence type="ECO:0000313" key="2">
    <source>
        <dbReference type="EMBL" id="KNC75559.1"/>
    </source>
</evidence>
<feature type="region of interest" description="Disordered" evidence="1">
    <location>
        <begin position="19"/>
        <end position="95"/>
    </location>
</feature>
<feature type="compositionally biased region" description="Polar residues" evidence="1">
    <location>
        <begin position="20"/>
        <end position="34"/>
    </location>
</feature>
<organism evidence="2 3">
    <name type="scientific">Sphaeroforma arctica JP610</name>
    <dbReference type="NCBI Taxonomy" id="667725"/>
    <lineage>
        <taxon>Eukaryota</taxon>
        <taxon>Ichthyosporea</taxon>
        <taxon>Ichthyophonida</taxon>
        <taxon>Sphaeroforma</taxon>
    </lineage>
</organism>
<gene>
    <name evidence="2" type="ORF">SARC_11917</name>
</gene>
<reference evidence="2 3" key="1">
    <citation type="submission" date="2011-02" db="EMBL/GenBank/DDBJ databases">
        <title>The Genome Sequence of Sphaeroforma arctica JP610.</title>
        <authorList>
            <consortium name="The Broad Institute Genome Sequencing Platform"/>
            <person name="Russ C."/>
            <person name="Cuomo C."/>
            <person name="Young S.K."/>
            <person name="Zeng Q."/>
            <person name="Gargeya S."/>
            <person name="Alvarado L."/>
            <person name="Berlin A."/>
            <person name="Chapman S.B."/>
            <person name="Chen Z."/>
            <person name="Freedman E."/>
            <person name="Gellesch M."/>
            <person name="Goldberg J."/>
            <person name="Griggs A."/>
            <person name="Gujja S."/>
            <person name="Heilman E."/>
            <person name="Heiman D."/>
            <person name="Howarth C."/>
            <person name="Mehta T."/>
            <person name="Neiman D."/>
            <person name="Pearson M."/>
            <person name="Roberts A."/>
            <person name="Saif S."/>
            <person name="Shea T."/>
            <person name="Shenoy N."/>
            <person name="Sisk P."/>
            <person name="Stolte C."/>
            <person name="Sykes S."/>
            <person name="White J."/>
            <person name="Yandava C."/>
            <person name="Burger G."/>
            <person name="Gray M.W."/>
            <person name="Holland P.W.H."/>
            <person name="King N."/>
            <person name="Lang F.B.F."/>
            <person name="Roger A.J."/>
            <person name="Ruiz-Trillo I."/>
            <person name="Haas B."/>
            <person name="Nusbaum C."/>
            <person name="Birren B."/>
        </authorList>
    </citation>
    <scope>NUCLEOTIDE SEQUENCE [LARGE SCALE GENOMIC DNA]</scope>
    <source>
        <strain evidence="2 3">JP610</strain>
    </source>
</reference>
<dbReference type="AlphaFoldDB" id="A0A0L0FFM7"/>
<sequence>MVNFGTMVIDGDCDTIKSCGKSNGDYSTGTTTAPGRTLDDGAVDNATLWITKKDRSRDKKSPPKADKQPAFLNRPLAFGDHKPKSAKKVPPPLTPQEQLKALGIVELKARQDALS</sequence>
<dbReference type="EMBL" id="KQ243550">
    <property type="protein sequence ID" value="KNC75559.1"/>
    <property type="molecule type" value="Genomic_DNA"/>
</dbReference>
<feature type="compositionally biased region" description="Basic and acidic residues" evidence="1">
    <location>
        <begin position="51"/>
        <end position="67"/>
    </location>
</feature>
<dbReference type="GeneID" id="25912421"/>
<accession>A0A0L0FFM7</accession>
<dbReference type="RefSeq" id="XP_014149461.1">
    <property type="nucleotide sequence ID" value="XM_014293986.1"/>
</dbReference>